<evidence type="ECO:0000313" key="2">
    <source>
        <dbReference type="EMBL" id="MYL35448.1"/>
    </source>
</evidence>
<organism evidence="2 3">
    <name type="scientific">Pontibacillus yanchengensis</name>
    <dbReference type="NCBI Taxonomy" id="462910"/>
    <lineage>
        <taxon>Bacteria</taxon>
        <taxon>Bacillati</taxon>
        <taxon>Bacillota</taxon>
        <taxon>Bacilli</taxon>
        <taxon>Bacillales</taxon>
        <taxon>Bacillaceae</taxon>
        <taxon>Pontibacillus</taxon>
    </lineage>
</organism>
<dbReference type="OrthoDB" id="1956305at2"/>
<gene>
    <name evidence="2" type="ORF">GLW05_17855</name>
</gene>
<reference evidence="2 3" key="1">
    <citation type="submission" date="2019-11" db="EMBL/GenBank/DDBJ databases">
        <title>Genome sequences of 17 halophilic strains isolated from different environments.</title>
        <authorList>
            <person name="Furrow R.E."/>
        </authorList>
    </citation>
    <scope>NUCLEOTIDE SEQUENCE [LARGE SCALE GENOMIC DNA]</scope>
    <source>
        <strain evidence="2 3">22514_16_FS</strain>
    </source>
</reference>
<protein>
    <submittedName>
        <fullName evidence="2">Uncharacterized protein</fullName>
    </submittedName>
</protein>
<feature type="compositionally biased region" description="Basic residues" evidence="1">
    <location>
        <begin position="23"/>
        <end position="32"/>
    </location>
</feature>
<dbReference type="RefSeq" id="WP_160850405.1">
    <property type="nucleotide sequence ID" value="NZ_WMEQ01000017.1"/>
</dbReference>
<dbReference type="AlphaFoldDB" id="A0A6I5A571"/>
<evidence type="ECO:0000313" key="3">
    <source>
        <dbReference type="Proteomes" id="UP000468638"/>
    </source>
</evidence>
<proteinExistence type="predicted"/>
<feature type="region of interest" description="Disordered" evidence="1">
    <location>
        <begin position="1"/>
        <end position="44"/>
    </location>
</feature>
<evidence type="ECO:0000256" key="1">
    <source>
        <dbReference type="SAM" id="MobiDB-lite"/>
    </source>
</evidence>
<name>A0A6I5A571_9BACI</name>
<accession>A0A6I5A571</accession>
<dbReference type="EMBL" id="WMEQ01000017">
    <property type="protein sequence ID" value="MYL35448.1"/>
    <property type="molecule type" value="Genomic_DNA"/>
</dbReference>
<sequence>MTNEFQGTLFGEEEQVTTEKKGKQTKSTHGSKKSNATSAKPKNETIKVDSEWTIHYYGESFELAEFIEDIPEEGVTLEQVRVEMAKDFFEMSKDRTHWNYDKENKRVFPIITGAAKGCSQ</sequence>
<comment type="caution">
    <text evidence="2">The sequence shown here is derived from an EMBL/GenBank/DDBJ whole genome shotgun (WGS) entry which is preliminary data.</text>
</comment>
<dbReference type="Proteomes" id="UP000468638">
    <property type="component" value="Unassembled WGS sequence"/>
</dbReference>